<dbReference type="Proteomes" id="UP000789508">
    <property type="component" value="Unassembled WGS sequence"/>
</dbReference>
<dbReference type="AlphaFoldDB" id="A0A9N9GPN8"/>
<dbReference type="EMBL" id="CAJVPS010005607">
    <property type="protein sequence ID" value="CAG8616820.1"/>
    <property type="molecule type" value="Genomic_DNA"/>
</dbReference>
<accession>A0A9N9GPN8</accession>
<name>A0A9N9GPN8_9GLOM</name>
<proteinExistence type="predicted"/>
<sequence>MVNENLVNLINKKPIELVQELKDYEIKKSPLSPAARAKVINKSGSGYVSENKEGYGPCTSSNCKCSVEELQRQYWQNQLREQERVRNRTFKIKLKVLGSYYFYTDKEYIKNKVSISNIDEAREFCRDLEYGNIYISYEGHSFLHHDPQPDSERTNRTIGYLNDEFKDISLEKYSKERDLVEKIVSSLLPQQDVKIRFVDNHKETVEELGYVIKGKGDNRCVSFVIEPIIEKEKTNPGFFCDIIAHELAHASKEVFENPQHVPHSEKFFVGVGHDKIWHDKYGEFQEKIKNENLAVNSGYIATGKETKGAVDIPVYIHKARRSEFSEFRNKELASIQTGGFSANVGYDGGSSVSFGAGGVEAKVAGVGKTLTGGANSNPNKPEIMACEDCKPQLMTPAGYDPNAKATCQCGKTSKPA</sequence>
<evidence type="ECO:0000313" key="1">
    <source>
        <dbReference type="EMBL" id="CAG8616820.1"/>
    </source>
</evidence>
<evidence type="ECO:0000313" key="2">
    <source>
        <dbReference type="Proteomes" id="UP000789508"/>
    </source>
</evidence>
<comment type="caution">
    <text evidence="1">The sequence shown here is derived from an EMBL/GenBank/DDBJ whole genome shotgun (WGS) entry which is preliminary data.</text>
</comment>
<gene>
    <name evidence="1" type="ORF">ALEPTO_LOCUS8793</name>
</gene>
<reference evidence="1" key="1">
    <citation type="submission" date="2021-06" db="EMBL/GenBank/DDBJ databases">
        <authorList>
            <person name="Kallberg Y."/>
            <person name="Tangrot J."/>
            <person name="Rosling A."/>
        </authorList>
    </citation>
    <scope>NUCLEOTIDE SEQUENCE</scope>
    <source>
        <strain evidence="1">FL130A</strain>
    </source>
</reference>
<keyword evidence="2" id="KW-1185">Reference proteome</keyword>
<protein>
    <submittedName>
        <fullName evidence="1">186_t:CDS:1</fullName>
    </submittedName>
</protein>
<organism evidence="1 2">
    <name type="scientific">Ambispora leptoticha</name>
    <dbReference type="NCBI Taxonomy" id="144679"/>
    <lineage>
        <taxon>Eukaryota</taxon>
        <taxon>Fungi</taxon>
        <taxon>Fungi incertae sedis</taxon>
        <taxon>Mucoromycota</taxon>
        <taxon>Glomeromycotina</taxon>
        <taxon>Glomeromycetes</taxon>
        <taxon>Archaeosporales</taxon>
        <taxon>Ambisporaceae</taxon>
        <taxon>Ambispora</taxon>
    </lineage>
</organism>